<keyword evidence="10" id="KW-0411">Iron-sulfur</keyword>
<reference evidence="15" key="3">
    <citation type="submission" date="2008-04" db="EMBL/GenBank/DDBJ databases">
        <title>Complete sequence of chromosome of Exiguobacterium sibiricum 255-15.</title>
        <authorList>
            <consortium name="US DOE Joint Genome Institute"/>
            <person name="Copeland A."/>
            <person name="Lucas S."/>
            <person name="Lapidus A."/>
            <person name="Glavina del Rio T."/>
            <person name="Dalin E."/>
            <person name="Tice H."/>
            <person name="Bruce D."/>
            <person name="Goodwin L."/>
            <person name="Pitluck S."/>
            <person name="Kiss H."/>
            <person name="Chertkov O."/>
            <person name="Monk C."/>
            <person name="Brettin T."/>
            <person name="Detter J.C."/>
            <person name="Han C."/>
            <person name="Kuske C.R."/>
            <person name="Schmutz J."/>
            <person name="Larimer F."/>
            <person name="Land M."/>
            <person name="Hauser L."/>
            <person name="Kyrpides N."/>
            <person name="Mikhailova N."/>
            <person name="Vishnivetskaya T."/>
            <person name="Rodrigues D.F."/>
            <person name="Gilichinsky D."/>
            <person name="Tiedje J."/>
            <person name="Richardson P."/>
        </authorList>
    </citation>
    <scope>NUCLEOTIDE SEQUENCE [LARGE SCALE GENOMIC DNA]</scope>
    <source>
        <strain evidence="15">DSM 17290 / CIP 109462 / JCM 13490 / 255-15</strain>
    </source>
</reference>
<gene>
    <name evidence="14" type="ordered locus">Exig_1051</name>
</gene>
<keyword evidence="15" id="KW-1185">Reference proteome</keyword>
<dbReference type="CDD" id="cd01335">
    <property type="entry name" value="Radical_SAM"/>
    <property type="match status" value="1"/>
</dbReference>
<keyword evidence="9" id="KW-0408">Iron</keyword>
<evidence type="ECO:0000256" key="8">
    <source>
        <dbReference type="ARBA" id="ARBA00023002"/>
    </source>
</evidence>
<name>B1YME4_EXIS2</name>
<evidence type="ECO:0000256" key="9">
    <source>
        <dbReference type="ARBA" id="ARBA00023004"/>
    </source>
</evidence>
<comment type="similarity">
    <text evidence="3 12">Belongs to the organic radical-activating enzymes family.</text>
</comment>
<dbReference type="EMBL" id="CP001022">
    <property type="protein sequence ID" value="ACB60531.1"/>
    <property type="molecule type" value="Genomic_DNA"/>
</dbReference>
<evidence type="ECO:0000256" key="10">
    <source>
        <dbReference type="ARBA" id="ARBA00023014"/>
    </source>
</evidence>
<dbReference type="eggNOG" id="COG0602">
    <property type="taxonomic scope" value="Bacteria"/>
</dbReference>
<dbReference type="InterPro" id="IPR034457">
    <property type="entry name" value="Organic_radical-activating"/>
</dbReference>
<keyword evidence="6" id="KW-0949">S-adenosyl-L-methionine</keyword>
<evidence type="ECO:0000259" key="13">
    <source>
        <dbReference type="PROSITE" id="PS51918"/>
    </source>
</evidence>
<evidence type="ECO:0000256" key="1">
    <source>
        <dbReference type="ARBA" id="ARBA00001966"/>
    </source>
</evidence>
<dbReference type="SFLD" id="SFLDG01066">
    <property type="entry name" value="organic_radical-activating_enz"/>
    <property type="match status" value="1"/>
</dbReference>
<dbReference type="STRING" id="262543.Exig_1051"/>
<dbReference type="SFLD" id="SFLDS00029">
    <property type="entry name" value="Radical_SAM"/>
    <property type="match status" value="1"/>
</dbReference>
<dbReference type="GO" id="GO:0046872">
    <property type="term" value="F:metal ion binding"/>
    <property type="evidence" value="ECO:0007669"/>
    <property type="project" value="UniProtKB-KW"/>
</dbReference>
<comment type="function">
    <text evidence="2 12">Activation of anaerobic ribonucleoside-triphosphate reductase under anaerobic conditions by generation of an organic free radical, using S-adenosylmethionine and reduced flavodoxin as cosubstrates to produce 5'-deoxy-adenosine.</text>
</comment>
<keyword evidence="8 12" id="KW-0560">Oxidoreductase</keyword>
<dbReference type="SFLD" id="SFLDF00299">
    <property type="entry name" value="anaerobic_ribonucleoside-triph"/>
    <property type="match status" value="1"/>
</dbReference>
<evidence type="ECO:0000256" key="6">
    <source>
        <dbReference type="ARBA" id="ARBA00022691"/>
    </source>
</evidence>
<dbReference type="KEGG" id="esi:Exig_1051"/>
<evidence type="ECO:0000256" key="4">
    <source>
        <dbReference type="ARBA" id="ARBA00014281"/>
    </source>
</evidence>
<evidence type="ECO:0000256" key="2">
    <source>
        <dbReference type="ARBA" id="ARBA00003852"/>
    </source>
</evidence>
<evidence type="ECO:0000256" key="11">
    <source>
        <dbReference type="ARBA" id="ARBA00047365"/>
    </source>
</evidence>
<dbReference type="HOGENOM" id="CLU_089926_0_0_9"/>
<dbReference type="OrthoDB" id="9782387at2"/>
<dbReference type="Pfam" id="PF13353">
    <property type="entry name" value="Fer4_12"/>
    <property type="match status" value="1"/>
</dbReference>
<dbReference type="InterPro" id="IPR007197">
    <property type="entry name" value="rSAM"/>
</dbReference>
<evidence type="ECO:0000313" key="15">
    <source>
        <dbReference type="Proteomes" id="UP000001681"/>
    </source>
</evidence>
<evidence type="ECO:0000313" key="14">
    <source>
        <dbReference type="EMBL" id="ACB60531.1"/>
    </source>
</evidence>
<dbReference type="InterPro" id="IPR058240">
    <property type="entry name" value="rSAM_sf"/>
</dbReference>
<dbReference type="SFLD" id="SFLDG01063">
    <property type="entry name" value="activating_enzymes__group_1"/>
    <property type="match status" value="1"/>
</dbReference>
<dbReference type="GO" id="GO:0004748">
    <property type="term" value="F:ribonucleoside-diphosphate reductase activity, thioredoxin disulfide as acceptor"/>
    <property type="evidence" value="ECO:0007669"/>
    <property type="project" value="TreeGrafter"/>
</dbReference>
<dbReference type="Proteomes" id="UP000001681">
    <property type="component" value="Chromosome"/>
</dbReference>
<evidence type="ECO:0000256" key="5">
    <source>
        <dbReference type="ARBA" id="ARBA00022485"/>
    </source>
</evidence>
<dbReference type="SUPFAM" id="SSF102114">
    <property type="entry name" value="Radical SAM enzymes"/>
    <property type="match status" value="1"/>
</dbReference>
<dbReference type="Gene3D" id="3.20.20.70">
    <property type="entry name" value="Aldolase class I"/>
    <property type="match status" value="1"/>
</dbReference>
<dbReference type="NCBIfam" id="TIGR02491">
    <property type="entry name" value="NrdG"/>
    <property type="match status" value="1"/>
</dbReference>
<evidence type="ECO:0000256" key="3">
    <source>
        <dbReference type="ARBA" id="ARBA00009777"/>
    </source>
</evidence>
<dbReference type="InterPro" id="IPR001989">
    <property type="entry name" value="Radical_activat_CS"/>
</dbReference>
<proteinExistence type="inferred from homology"/>
<reference evidence="14 15" key="1">
    <citation type="journal article" date="2006" name="Extremophiles">
        <title>Characterization of Exiguobacterium isolates from the Siberian permafrost. Description of Exiguobacterium sibiricum sp. nov.</title>
        <authorList>
            <person name="Rodrigues D.F."/>
            <person name="Goris J."/>
            <person name="Vishnivetskaya T."/>
            <person name="Gilichinsky D."/>
            <person name="Thomashow M.F."/>
            <person name="Tiedje J.M."/>
        </authorList>
    </citation>
    <scope>NUCLEOTIDE SEQUENCE [LARGE SCALE GENOMIC DNA]</scope>
    <source>
        <strain evidence="15">DSM 17290 / CIP 109462 / JCM 13490 / 255-15</strain>
    </source>
</reference>
<dbReference type="PIRSF" id="PIRSF000368">
    <property type="entry name" value="NrdG"/>
    <property type="match status" value="1"/>
</dbReference>
<dbReference type="InterPro" id="IPR012837">
    <property type="entry name" value="NrdG"/>
</dbReference>
<evidence type="ECO:0000256" key="12">
    <source>
        <dbReference type="PIRNR" id="PIRNR000368"/>
    </source>
</evidence>
<accession>B1YME4</accession>
<evidence type="ECO:0000256" key="7">
    <source>
        <dbReference type="ARBA" id="ARBA00022723"/>
    </source>
</evidence>
<keyword evidence="5" id="KW-0004">4Fe-4S</keyword>
<dbReference type="EC" id="1.97.1.-" evidence="12"/>
<protein>
    <recommendedName>
        <fullName evidence="4 12">Anaerobic ribonucleoside-triphosphate reductase-activating protein</fullName>
        <ecNumber evidence="12">1.97.1.-</ecNumber>
    </recommendedName>
</protein>
<comment type="catalytic activity">
    <reaction evidence="11">
        <text>glycyl-[protein] + reduced [flavodoxin] + S-adenosyl-L-methionine = glycin-2-yl radical-[protein] + semiquinone [flavodoxin] + 5'-deoxyadenosine + L-methionine + H(+)</text>
        <dbReference type="Rhea" id="RHEA:61976"/>
        <dbReference type="Rhea" id="RHEA-COMP:10622"/>
        <dbReference type="Rhea" id="RHEA-COMP:14480"/>
        <dbReference type="Rhea" id="RHEA-COMP:15993"/>
        <dbReference type="Rhea" id="RHEA-COMP:15994"/>
        <dbReference type="ChEBI" id="CHEBI:15378"/>
        <dbReference type="ChEBI" id="CHEBI:17319"/>
        <dbReference type="ChEBI" id="CHEBI:29947"/>
        <dbReference type="ChEBI" id="CHEBI:32722"/>
        <dbReference type="ChEBI" id="CHEBI:57618"/>
        <dbReference type="ChEBI" id="CHEBI:57844"/>
        <dbReference type="ChEBI" id="CHEBI:59789"/>
        <dbReference type="ChEBI" id="CHEBI:140311"/>
    </reaction>
</comment>
<dbReference type="RefSeq" id="WP_012369954.1">
    <property type="nucleotide sequence ID" value="NC_010556.1"/>
</dbReference>
<feature type="domain" description="Radical SAM core" evidence="13">
    <location>
        <begin position="12"/>
        <end position="152"/>
    </location>
</feature>
<dbReference type="InterPro" id="IPR013785">
    <property type="entry name" value="Aldolase_TIM"/>
</dbReference>
<dbReference type="GO" id="GO:0051539">
    <property type="term" value="F:4 iron, 4 sulfur cluster binding"/>
    <property type="evidence" value="ECO:0007669"/>
    <property type="project" value="UniProtKB-KW"/>
</dbReference>
<dbReference type="AlphaFoldDB" id="B1YME4"/>
<dbReference type="GO" id="GO:0043365">
    <property type="term" value="F:[formate-C-acetyltransferase]-activating enzyme activity"/>
    <property type="evidence" value="ECO:0007669"/>
    <property type="project" value="InterPro"/>
</dbReference>
<dbReference type="PROSITE" id="PS01087">
    <property type="entry name" value="RADICAL_ACTIVATING"/>
    <property type="match status" value="1"/>
</dbReference>
<dbReference type="PANTHER" id="PTHR30352:SF2">
    <property type="entry name" value="ANAEROBIC RIBONUCLEOSIDE-TRIPHOSPHATE REDUCTASE-ACTIVATING PROTEIN"/>
    <property type="match status" value="1"/>
</dbReference>
<comment type="cofactor">
    <cofactor evidence="1">
        <name>[4Fe-4S] cluster</name>
        <dbReference type="ChEBI" id="CHEBI:49883"/>
    </cofactor>
</comment>
<sequence>MRLLQILADSVVDGPGLRTVVFFAGCPHHCPGCHNPDSWAVEGGEDCSVEQVIEQIQQMGSYRVTISGGEPFLQQQALSELVHALTGYDIYLFTGYRLEQLLDDTQARQILSQVDCLIDGRYIQRLHDHSLAIRGSTNQRIFNREQLQLILE</sequence>
<organism evidence="14 15">
    <name type="scientific">Exiguobacterium sibiricum (strain DSM 17290 / CCUG 55495 / CIP 109462 / JCM 13490 / 255-15)</name>
    <dbReference type="NCBI Taxonomy" id="262543"/>
    <lineage>
        <taxon>Bacteria</taxon>
        <taxon>Bacillati</taxon>
        <taxon>Bacillota</taxon>
        <taxon>Bacilli</taxon>
        <taxon>Bacillales</taxon>
        <taxon>Bacillales Family XII. Incertae Sedis</taxon>
        <taxon>Exiguobacterium</taxon>
    </lineage>
</organism>
<dbReference type="PROSITE" id="PS51918">
    <property type="entry name" value="RADICAL_SAM"/>
    <property type="match status" value="1"/>
</dbReference>
<reference evidence="14 15" key="2">
    <citation type="journal article" date="2008" name="BMC Genomics">
        <title>Architecture of thermal adaptation in an Exiguobacterium sibiricum strain isolated from 3 million year old permafrost: a genome and transcriptome approach.</title>
        <authorList>
            <person name="Rodrigues D.F."/>
            <person name="Ivanova N."/>
            <person name="He Z."/>
            <person name="Huebner M."/>
            <person name="Zhou J."/>
            <person name="Tiedje J.M."/>
        </authorList>
    </citation>
    <scope>NUCLEOTIDE SEQUENCE [LARGE SCALE GENOMIC DNA]</scope>
    <source>
        <strain evidence="15">DSM 17290 / CIP 109462 / JCM 13490 / 255-15</strain>
    </source>
</reference>
<keyword evidence="7" id="KW-0479">Metal-binding</keyword>
<dbReference type="PANTHER" id="PTHR30352">
    <property type="entry name" value="PYRUVATE FORMATE-LYASE-ACTIVATING ENZYME"/>
    <property type="match status" value="1"/>
</dbReference>